<dbReference type="Pfam" id="PF00300">
    <property type="entry name" value="His_Phos_1"/>
    <property type="match status" value="1"/>
</dbReference>
<evidence type="ECO:0000313" key="4">
    <source>
        <dbReference type="EMBL" id="HFK23289.1"/>
    </source>
</evidence>
<dbReference type="Gene3D" id="3.40.50.1240">
    <property type="entry name" value="Phosphoglycerate mutase-like"/>
    <property type="match status" value="1"/>
</dbReference>
<proteinExistence type="predicted"/>
<keyword evidence="2" id="KW-0413">Isomerase</keyword>
<dbReference type="CDD" id="cd07067">
    <property type="entry name" value="HP_PGM_like"/>
    <property type="match status" value="1"/>
</dbReference>
<evidence type="ECO:0000256" key="2">
    <source>
        <dbReference type="ARBA" id="ARBA00023235"/>
    </source>
</evidence>
<keyword evidence="1" id="KW-0324">Glycolysis</keyword>
<feature type="binding site" evidence="3">
    <location>
        <begin position="8"/>
        <end position="15"/>
    </location>
    <ligand>
        <name>substrate</name>
    </ligand>
</feature>
<dbReference type="InterPro" id="IPR013078">
    <property type="entry name" value="His_Pase_superF_clade-1"/>
</dbReference>
<comment type="caution">
    <text evidence="4">The sequence shown here is derived from an EMBL/GenBank/DDBJ whole genome shotgun (WGS) entry which is preliminary data.</text>
</comment>
<reference evidence="4" key="1">
    <citation type="journal article" date="2020" name="mSystems">
        <title>Genome- and Community-Level Interaction Insights into Carbon Utilization and Element Cycling Functions of Hydrothermarchaeota in Hydrothermal Sediment.</title>
        <authorList>
            <person name="Zhou Z."/>
            <person name="Liu Y."/>
            <person name="Xu W."/>
            <person name="Pan J."/>
            <person name="Luo Z.H."/>
            <person name="Li M."/>
        </authorList>
    </citation>
    <scope>NUCLEOTIDE SEQUENCE [LARGE SCALE GENOMIC DNA]</scope>
    <source>
        <strain evidence="4">SpSt-464</strain>
    </source>
</reference>
<dbReference type="PANTHER" id="PTHR48100:SF1">
    <property type="entry name" value="HISTIDINE PHOSPHATASE FAMILY PROTEIN-RELATED"/>
    <property type="match status" value="1"/>
</dbReference>
<name>A0A7C3J5J5_UNCW3</name>
<dbReference type="PANTHER" id="PTHR48100">
    <property type="entry name" value="BROAD-SPECIFICITY PHOSPHATASE YOR283W-RELATED"/>
    <property type="match status" value="1"/>
</dbReference>
<dbReference type="GO" id="GO:0016791">
    <property type="term" value="F:phosphatase activity"/>
    <property type="evidence" value="ECO:0007669"/>
    <property type="project" value="TreeGrafter"/>
</dbReference>
<feature type="binding site" evidence="3">
    <location>
        <position position="58"/>
    </location>
    <ligand>
        <name>substrate</name>
    </ligand>
</feature>
<dbReference type="InterPro" id="IPR001345">
    <property type="entry name" value="PG/BPGM_mutase_AS"/>
</dbReference>
<dbReference type="AlphaFoldDB" id="A0A7C3J5J5"/>
<gene>
    <name evidence="4" type="ORF">ENS15_01340</name>
</gene>
<evidence type="ECO:0000256" key="1">
    <source>
        <dbReference type="ARBA" id="ARBA00023152"/>
    </source>
</evidence>
<dbReference type="EMBL" id="DSTT01000002">
    <property type="protein sequence ID" value="HFK23289.1"/>
    <property type="molecule type" value="Genomic_DNA"/>
</dbReference>
<dbReference type="SUPFAM" id="SSF53254">
    <property type="entry name" value="Phosphoglycerate mutase-like"/>
    <property type="match status" value="1"/>
</dbReference>
<protein>
    <submittedName>
        <fullName evidence="4">Histidine phosphatase family protein</fullName>
    </submittedName>
</protein>
<dbReference type="PROSITE" id="PS00175">
    <property type="entry name" value="PG_MUTASE"/>
    <property type="match status" value="1"/>
</dbReference>
<dbReference type="SMART" id="SM00855">
    <property type="entry name" value="PGAM"/>
    <property type="match status" value="1"/>
</dbReference>
<organism evidence="4">
    <name type="scientific">candidate division WOR-3 bacterium</name>
    <dbReference type="NCBI Taxonomy" id="2052148"/>
    <lineage>
        <taxon>Bacteria</taxon>
        <taxon>Bacteria division WOR-3</taxon>
    </lineage>
</organism>
<dbReference type="InterPro" id="IPR029033">
    <property type="entry name" value="His_PPase_superfam"/>
</dbReference>
<feature type="binding site" evidence="3">
    <location>
        <position position="93"/>
    </location>
    <ligand>
        <name>substrate</name>
    </ligand>
</feature>
<accession>A0A7C3J5J5</accession>
<evidence type="ECO:0000256" key="3">
    <source>
        <dbReference type="PIRSR" id="PIRSR613078-2"/>
    </source>
</evidence>
<dbReference type="GO" id="GO:0005737">
    <property type="term" value="C:cytoplasm"/>
    <property type="evidence" value="ECO:0007669"/>
    <property type="project" value="TreeGrafter"/>
</dbReference>
<dbReference type="InterPro" id="IPR050275">
    <property type="entry name" value="PGM_Phosphatase"/>
</dbReference>
<sequence>MMLIFLVRHGESEGNRDNKFRGRVDFPLTDIGIAQANDLKDFLKNFEFEIIVSSPLKRALQTAQPIADLKKIEVKKDEHFNNISLGPWENLTKDFVEKNFPKEWEIWKKTPEYLEVEGMEKLDDVMERSKKRLKELAKVSKGNILVVTHRAVLKPLIAGILGIEKPYFWKIHFDPASTTIFEYKDENFMLKNLNINHYLKHNPSEYF</sequence>